<keyword evidence="2" id="KW-1185">Reference proteome</keyword>
<name>A0A6J1MDW8_DROHY</name>
<feature type="transmembrane region" description="Helical" evidence="1">
    <location>
        <begin position="12"/>
        <end position="34"/>
    </location>
</feature>
<organism evidence="2 3">
    <name type="scientific">Drosophila hydei</name>
    <name type="common">Fruit fly</name>
    <dbReference type="NCBI Taxonomy" id="7224"/>
    <lineage>
        <taxon>Eukaryota</taxon>
        <taxon>Metazoa</taxon>
        <taxon>Ecdysozoa</taxon>
        <taxon>Arthropoda</taxon>
        <taxon>Hexapoda</taxon>
        <taxon>Insecta</taxon>
        <taxon>Pterygota</taxon>
        <taxon>Neoptera</taxon>
        <taxon>Endopterygota</taxon>
        <taxon>Diptera</taxon>
        <taxon>Brachycera</taxon>
        <taxon>Muscomorpha</taxon>
        <taxon>Ephydroidea</taxon>
        <taxon>Drosophilidae</taxon>
        <taxon>Drosophila</taxon>
    </lineage>
</organism>
<evidence type="ECO:0000313" key="2">
    <source>
        <dbReference type="Proteomes" id="UP000504633"/>
    </source>
</evidence>
<gene>
    <name evidence="3" type="primary">LOC111603664</name>
</gene>
<protein>
    <submittedName>
        <fullName evidence="3">Uncharacterized protein LOC111603664</fullName>
    </submittedName>
</protein>
<sequence>MDPPRTAQCIVCSAVVVTLILLFGFLAYFLYIYVYGYAVDEFRSKFLSLLYNTTFEANEIGSVEPMIEDSAYFFDDCKDKKS</sequence>
<evidence type="ECO:0000313" key="3">
    <source>
        <dbReference type="RefSeq" id="XP_023177116.2"/>
    </source>
</evidence>
<keyword evidence="1" id="KW-0472">Membrane</keyword>
<accession>A0A6J1MDW8</accession>
<keyword evidence="1" id="KW-0812">Transmembrane</keyword>
<dbReference type="GeneID" id="111603664"/>
<dbReference type="Proteomes" id="UP000504633">
    <property type="component" value="Unplaced"/>
</dbReference>
<proteinExistence type="predicted"/>
<evidence type="ECO:0000256" key="1">
    <source>
        <dbReference type="SAM" id="Phobius"/>
    </source>
</evidence>
<dbReference type="KEGG" id="dhe:111603664"/>
<dbReference type="RefSeq" id="XP_023177116.2">
    <property type="nucleotide sequence ID" value="XM_023321348.2"/>
</dbReference>
<keyword evidence="1" id="KW-1133">Transmembrane helix</keyword>
<reference evidence="3" key="1">
    <citation type="submission" date="2025-08" db="UniProtKB">
        <authorList>
            <consortium name="RefSeq"/>
        </authorList>
    </citation>
    <scope>IDENTIFICATION</scope>
    <source>
        <strain evidence="3">15085-1641.00</strain>
        <tissue evidence="3">Whole body</tissue>
    </source>
</reference>
<dbReference type="AlphaFoldDB" id="A0A6J1MDW8"/>